<dbReference type="Pfam" id="PF03473">
    <property type="entry name" value="MOSC"/>
    <property type="match status" value="1"/>
</dbReference>
<reference evidence="2 3" key="1">
    <citation type="journal article" date="2019" name="ACS Chem. Biol.">
        <title>Identification and Mobilization of a Cryptic Antibiotic Biosynthesis Gene Locus from a Human-Pathogenic Nocardia Isolate.</title>
        <authorList>
            <person name="Herisse M."/>
            <person name="Ishida K."/>
            <person name="Porter J.L."/>
            <person name="Howden B."/>
            <person name="Hertweck C."/>
            <person name="Stinear T.P."/>
            <person name="Pidot S.J."/>
        </authorList>
    </citation>
    <scope>NUCLEOTIDE SEQUENCE [LARGE SCALE GENOMIC DNA]</scope>
    <source>
        <strain evidence="2 3">AUSMDU00012717</strain>
    </source>
</reference>
<sequence>MMLWRSTVSADGVLLHAPDGAAYSVLDPAASAALSGALGQPLELRPETNIAHHDASGVHLVTTSSLRAAAGIGDAEPDHRRFRANIVIDTDGTGFVEDGWIGAVLAIGSEVTIRVGAGMQRCVMIDRPQADVTPEAPLLRALGRYHDTAFGAEAEVLTPGRIAEGDPVRLVR</sequence>
<organism evidence="2 3">
    <name type="scientific">Nocardia arthritidis</name>
    <dbReference type="NCBI Taxonomy" id="228602"/>
    <lineage>
        <taxon>Bacteria</taxon>
        <taxon>Bacillati</taxon>
        <taxon>Actinomycetota</taxon>
        <taxon>Actinomycetes</taxon>
        <taxon>Mycobacteriales</taxon>
        <taxon>Nocardiaceae</taxon>
        <taxon>Nocardia</taxon>
    </lineage>
</organism>
<keyword evidence="3" id="KW-1185">Reference proteome</keyword>
<dbReference type="AlphaFoldDB" id="A0A6G9YF90"/>
<dbReference type="InterPro" id="IPR005302">
    <property type="entry name" value="MoCF_Sase_C"/>
</dbReference>
<dbReference type="GO" id="GO:0030170">
    <property type="term" value="F:pyridoxal phosphate binding"/>
    <property type="evidence" value="ECO:0007669"/>
    <property type="project" value="InterPro"/>
</dbReference>
<dbReference type="KEGG" id="nah:F5544_19660"/>
<dbReference type="GO" id="GO:0003824">
    <property type="term" value="F:catalytic activity"/>
    <property type="evidence" value="ECO:0007669"/>
    <property type="project" value="InterPro"/>
</dbReference>
<feature type="domain" description="MOSC" evidence="1">
    <location>
        <begin position="23"/>
        <end position="171"/>
    </location>
</feature>
<dbReference type="RefSeq" id="WP_167474562.1">
    <property type="nucleotide sequence ID" value="NZ_CP046172.1"/>
</dbReference>
<evidence type="ECO:0000313" key="3">
    <source>
        <dbReference type="Proteomes" id="UP000503540"/>
    </source>
</evidence>
<evidence type="ECO:0000259" key="1">
    <source>
        <dbReference type="PROSITE" id="PS51340"/>
    </source>
</evidence>
<dbReference type="Gene3D" id="2.40.33.20">
    <property type="entry name" value="PK beta-barrel domain-like"/>
    <property type="match status" value="1"/>
</dbReference>
<dbReference type="InterPro" id="IPR011037">
    <property type="entry name" value="Pyrv_Knase-like_insert_dom_sf"/>
</dbReference>
<dbReference type="Proteomes" id="UP000503540">
    <property type="component" value="Chromosome"/>
</dbReference>
<dbReference type="SUPFAM" id="SSF50800">
    <property type="entry name" value="PK beta-barrel domain-like"/>
    <property type="match status" value="1"/>
</dbReference>
<accession>A0A6G9YF90</accession>
<name>A0A6G9YF90_9NOCA</name>
<dbReference type="EMBL" id="CP046172">
    <property type="protein sequence ID" value="QIS11800.1"/>
    <property type="molecule type" value="Genomic_DNA"/>
</dbReference>
<proteinExistence type="predicted"/>
<dbReference type="GO" id="GO:0030151">
    <property type="term" value="F:molybdenum ion binding"/>
    <property type="evidence" value="ECO:0007669"/>
    <property type="project" value="InterPro"/>
</dbReference>
<dbReference type="PROSITE" id="PS51340">
    <property type="entry name" value="MOSC"/>
    <property type="match status" value="1"/>
</dbReference>
<evidence type="ECO:0000313" key="2">
    <source>
        <dbReference type="EMBL" id="QIS11800.1"/>
    </source>
</evidence>
<protein>
    <submittedName>
        <fullName evidence="2">MOSC domain-containing protein</fullName>
    </submittedName>
</protein>
<gene>
    <name evidence="2" type="ORF">F5544_19660</name>
</gene>